<organism evidence="10 12">
    <name type="scientific">Pseudomonas congelans</name>
    <dbReference type="NCBI Taxonomy" id="200452"/>
    <lineage>
        <taxon>Bacteria</taxon>
        <taxon>Pseudomonadati</taxon>
        <taxon>Pseudomonadota</taxon>
        <taxon>Gammaproteobacteria</taxon>
        <taxon>Pseudomonadales</taxon>
        <taxon>Pseudomonadaceae</taxon>
        <taxon>Pseudomonas</taxon>
    </lineage>
</organism>
<keyword evidence="6 8" id="KW-1133">Transmembrane helix</keyword>
<reference evidence="10 12" key="1">
    <citation type="submission" date="2015-09" db="EMBL/GenBank/DDBJ databases">
        <title>Genome announcement of multiple Pseudomonas syringae strains.</title>
        <authorList>
            <person name="Thakur S."/>
            <person name="Wang P.W."/>
            <person name="Gong Y."/>
            <person name="Weir B.S."/>
            <person name="Guttman D.S."/>
        </authorList>
    </citation>
    <scope>NUCLEOTIDE SEQUENCE [LARGE SCALE GENOMIC DNA]</scope>
    <source>
        <strain evidence="10 12">ICMP19117</strain>
    </source>
</reference>
<gene>
    <name evidence="10" type="ORF">ALO92_01662</name>
    <name evidence="11" type="ORF">SAMN05216596_101892</name>
</gene>
<feature type="transmembrane region" description="Helical" evidence="8">
    <location>
        <begin position="128"/>
        <end position="146"/>
    </location>
</feature>
<dbReference type="EMBL" id="LJQB01000075">
    <property type="protein sequence ID" value="KPW83219.1"/>
    <property type="molecule type" value="Genomic_DNA"/>
</dbReference>
<dbReference type="GO" id="GO:0010041">
    <property type="term" value="P:response to iron(III) ion"/>
    <property type="evidence" value="ECO:0007669"/>
    <property type="project" value="TreeGrafter"/>
</dbReference>
<dbReference type="PATRIC" id="fig|200452.3.peg.2038"/>
<dbReference type="GO" id="GO:0016763">
    <property type="term" value="F:pentosyltransferase activity"/>
    <property type="evidence" value="ECO:0007669"/>
    <property type="project" value="TreeGrafter"/>
</dbReference>
<dbReference type="InterPro" id="IPR003342">
    <property type="entry name" value="ArnT-like_N"/>
</dbReference>
<feature type="transmembrane region" description="Helical" evidence="8">
    <location>
        <begin position="361"/>
        <end position="384"/>
    </location>
</feature>
<dbReference type="GO" id="GO:0005886">
    <property type="term" value="C:plasma membrane"/>
    <property type="evidence" value="ECO:0007669"/>
    <property type="project" value="UniProtKB-SubCell"/>
</dbReference>
<feature type="transmembrane region" description="Helical" evidence="8">
    <location>
        <begin position="210"/>
        <end position="229"/>
    </location>
</feature>
<dbReference type="InterPro" id="IPR050297">
    <property type="entry name" value="LipidA_mod_glycosyltrf_83"/>
</dbReference>
<evidence type="ECO:0000313" key="12">
    <source>
        <dbReference type="Proteomes" id="UP000050411"/>
    </source>
</evidence>
<keyword evidence="4 10" id="KW-0808">Transferase</keyword>
<feature type="transmembrane region" description="Helical" evidence="8">
    <location>
        <begin position="296"/>
        <end position="314"/>
    </location>
</feature>
<feature type="domain" description="ArnT-like N-terminal" evidence="9">
    <location>
        <begin position="38"/>
        <end position="226"/>
    </location>
</feature>
<sequence length="489" mass="53707">MLAPLLLLLGALLFFLALGNHQLQNSTEPRVAGIAMEMHLSGNWVTPKLNNQPFLEKPPLSVWLDAASIGIFGATPWAVRLASAFAGLFSVLLLYSMLRRLGRPASVAWVAAFMLATQASFWSNSRQVGEDALLALGVSMALLGFFQASERLRRDGSCAGFWLLFVSGIAVSTLSKGVLGLAMPGVVIFAWLVCESVQRRRVVIADWLRPAIFTVVALIPLFVWLYLLYGQGGTQSLKDVLWTNSVGRFSGSFEEAGHYEPFHYYLTKLPEAFLPWNVLVYLGLWHFRKQLLANRYLLFFSLWLITQFLLLSLASSKRMVYLMSLAPAAAVIAAEYAFVLGEQIKARSQGSSSAAFMVRNAKVMTVAGAVVIVTGYLGAALWLAPRADRQLSFLPLTDKVHALQVQGRHVALFQPSERLAGACVFYSQSLLDTFTSSAELSTFLTRADGNVALMESLQPPELPLRVVDSVKVGERIYYFVSQAPVAVGN</sequence>
<dbReference type="PANTHER" id="PTHR33908:SF3">
    <property type="entry name" value="UNDECAPRENYL PHOSPHATE-ALPHA-4-AMINO-4-DEOXY-L-ARABINOSE ARABINOSYL TRANSFERASE"/>
    <property type="match status" value="1"/>
</dbReference>
<comment type="subcellular location">
    <subcellularLocation>
        <location evidence="1">Cell membrane</location>
        <topology evidence="1">Multi-pass membrane protein</topology>
    </subcellularLocation>
</comment>
<dbReference type="Pfam" id="PF02366">
    <property type="entry name" value="PMT"/>
    <property type="match status" value="1"/>
</dbReference>
<evidence type="ECO:0000256" key="4">
    <source>
        <dbReference type="ARBA" id="ARBA00022679"/>
    </source>
</evidence>
<feature type="transmembrane region" description="Helical" evidence="8">
    <location>
        <begin position="77"/>
        <end position="98"/>
    </location>
</feature>
<keyword evidence="2" id="KW-1003">Cell membrane</keyword>
<evidence type="ECO:0000313" key="11">
    <source>
        <dbReference type="EMBL" id="SDO59994.1"/>
    </source>
</evidence>
<evidence type="ECO:0000256" key="2">
    <source>
        <dbReference type="ARBA" id="ARBA00022475"/>
    </source>
</evidence>
<dbReference type="Proteomes" id="UP000050411">
    <property type="component" value="Unassembled WGS sequence"/>
</dbReference>
<dbReference type="GO" id="GO:0000030">
    <property type="term" value="F:mannosyltransferase activity"/>
    <property type="evidence" value="ECO:0007669"/>
    <property type="project" value="InterPro"/>
</dbReference>
<keyword evidence="5 8" id="KW-0812">Transmembrane</keyword>
<evidence type="ECO:0000256" key="3">
    <source>
        <dbReference type="ARBA" id="ARBA00022676"/>
    </source>
</evidence>
<dbReference type="GO" id="GO:0009103">
    <property type="term" value="P:lipopolysaccharide biosynthetic process"/>
    <property type="evidence" value="ECO:0007669"/>
    <property type="project" value="UniProtKB-ARBA"/>
</dbReference>
<evidence type="ECO:0000256" key="5">
    <source>
        <dbReference type="ARBA" id="ARBA00022692"/>
    </source>
</evidence>
<comment type="caution">
    <text evidence="10">The sequence shown here is derived from an EMBL/GenBank/DDBJ whole genome shotgun (WGS) entry which is preliminary data.</text>
</comment>
<evidence type="ECO:0000256" key="6">
    <source>
        <dbReference type="ARBA" id="ARBA00022989"/>
    </source>
</evidence>
<dbReference type="GO" id="GO:0006493">
    <property type="term" value="P:protein O-linked glycosylation"/>
    <property type="evidence" value="ECO:0007669"/>
    <property type="project" value="InterPro"/>
</dbReference>
<evidence type="ECO:0000256" key="8">
    <source>
        <dbReference type="SAM" id="Phobius"/>
    </source>
</evidence>
<reference evidence="11 13" key="2">
    <citation type="submission" date="2016-10" db="EMBL/GenBank/DDBJ databases">
        <authorList>
            <person name="Varghese N."/>
            <person name="Submissions S."/>
        </authorList>
    </citation>
    <scope>NUCLEOTIDE SEQUENCE [LARGE SCALE GENOMIC DNA]</scope>
    <source>
        <strain evidence="11 13">DSM 14939</strain>
    </source>
</reference>
<evidence type="ECO:0000313" key="10">
    <source>
        <dbReference type="EMBL" id="KPW83219.1"/>
    </source>
</evidence>
<evidence type="ECO:0000313" key="13">
    <source>
        <dbReference type="Proteomes" id="UP000183042"/>
    </source>
</evidence>
<keyword evidence="13" id="KW-1185">Reference proteome</keyword>
<evidence type="ECO:0000256" key="1">
    <source>
        <dbReference type="ARBA" id="ARBA00004651"/>
    </source>
</evidence>
<name>A0A0P9NGV2_9PSED</name>
<feature type="transmembrane region" description="Helical" evidence="8">
    <location>
        <begin position="320"/>
        <end position="340"/>
    </location>
</feature>
<accession>A0A0P9NGV2</accession>
<dbReference type="Proteomes" id="UP000183042">
    <property type="component" value="Unassembled WGS sequence"/>
</dbReference>
<feature type="transmembrane region" description="Helical" evidence="8">
    <location>
        <begin position="181"/>
        <end position="198"/>
    </location>
</feature>
<dbReference type="AlphaFoldDB" id="A0A0P9NGV2"/>
<feature type="transmembrane region" description="Helical" evidence="8">
    <location>
        <begin position="158"/>
        <end position="175"/>
    </location>
</feature>
<keyword evidence="7 8" id="KW-0472">Membrane</keyword>
<feature type="transmembrane region" description="Helical" evidence="8">
    <location>
        <begin position="262"/>
        <end position="284"/>
    </location>
</feature>
<protein>
    <submittedName>
        <fullName evidence="11">Dolichyl-phosphate-mannose-protein mannosyltransferase</fullName>
    </submittedName>
    <submittedName>
        <fullName evidence="10">Glycosyl transferase family protein</fullName>
    </submittedName>
</protein>
<evidence type="ECO:0000259" key="9">
    <source>
        <dbReference type="Pfam" id="PF02366"/>
    </source>
</evidence>
<evidence type="ECO:0000256" key="7">
    <source>
        <dbReference type="ARBA" id="ARBA00023136"/>
    </source>
</evidence>
<dbReference type="EMBL" id="FNJH01000001">
    <property type="protein sequence ID" value="SDO59994.1"/>
    <property type="molecule type" value="Genomic_DNA"/>
</dbReference>
<dbReference type="PANTHER" id="PTHR33908">
    <property type="entry name" value="MANNOSYLTRANSFERASE YKCB-RELATED"/>
    <property type="match status" value="1"/>
</dbReference>
<proteinExistence type="predicted"/>
<keyword evidence="3 11" id="KW-0328">Glycosyltransferase</keyword>
<feature type="transmembrane region" description="Helical" evidence="8">
    <location>
        <begin position="105"/>
        <end position="122"/>
    </location>
</feature>